<accession>A0ABU2GB54</accession>
<keyword evidence="3" id="KW-1185">Reference proteome</keyword>
<keyword evidence="1" id="KW-0812">Transmembrane</keyword>
<dbReference type="EMBL" id="JAMQOP010000001">
    <property type="protein sequence ID" value="MDS0298012.1"/>
    <property type="molecule type" value="Genomic_DNA"/>
</dbReference>
<dbReference type="RefSeq" id="WP_310922836.1">
    <property type="nucleotide sequence ID" value="NZ_JAMQOP010000001.1"/>
</dbReference>
<reference evidence="2 3" key="1">
    <citation type="submission" date="2022-06" db="EMBL/GenBank/DDBJ databases">
        <title>Halogeometricum sp. a new haloarchaeum isolate from saline soil.</title>
        <authorList>
            <person name="Strakova D."/>
            <person name="Galisteo C."/>
            <person name="Sanchez-Porro C."/>
            <person name="Ventosa A."/>
        </authorList>
    </citation>
    <scope>NUCLEOTIDE SEQUENCE [LARGE SCALE GENOMIC DNA]</scope>
    <source>
        <strain evidence="2 3">S1BR25-6</strain>
    </source>
</reference>
<name>A0ABU2GB54_9EURY</name>
<gene>
    <name evidence="2" type="ORF">NDI76_04590</name>
</gene>
<feature type="transmembrane region" description="Helical" evidence="1">
    <location>
        <begin position="26"/>
        <end position="46"/>
    </location>
</feature>
<organism evidence="2 3">
    <name type="scientific">Halogeometricum salsisoli</name>
    <dbReference type="NCBI Taxonomy" id="2950536"/>
    <lineage>
        <taxon>Archaea</taxon>
        <taxon>Methanobacteriati</taxon>
        <taxon>Methanobacteriota</taxon>
        <taxon>Stenosarchaea group</taxon>
        <taxon>Halobacteria</taxon>
        <taxon>Halobacteriales</taxon>
        <taxon>Haloferacaceae</taxon>
        <taxon>Halogeometricum</taxon>
    </lineage>
</organism>
<proteinExistence type="predicted"/>
<dbReference type="Proteomes" id="UP001257060">
    <property type="component" value="Unassembled WGS sequence"/>
</dbReference>
<comment type="caution">
    <text evidence="2">The sequence shown here is derived from an EMBL/GenBank/DDBJ whole genome shotgun (WGS) entry which is preliminary data.</text>
</comment>
<keyword evidence="1" id="KW-0472">Membrane</keyword>
<feature type="transmembrane region" description="Helical" evidence="1">
    <location>
        <begin position="58"/>
        <end position="79"/>
    </location>
</feature>
<keyword evidence="1" id="KW-1133">Transmembrane helix</keyword>
<protein>
    <submittedName>
        <fullName evidence="2">Uncharacterized protein</fullName>
    </submittedName>
</protein>
<evidence type="ECO:0000313" key="3">
    <source>
        <dbReference type="Proteomes" id="UP001257060"/>
    </source>
</evidence>
<sequence length="80" mass="8694">MTDRLQKLRSRLLAWNWEEWNHPSRATLLVPVFTLLGGVGGILLTTSLVHRGYDPPGALLTAVFSVGALCLGLVVLALLD</sequence>
<evidence type="ECO:0000256" key="1">
    <source>
        <dbReference type="SAM" id="Phobius"/>
    </source>
</evidence>
<evidence type="ECO:0000313" key="2">
    <source>
        <dbReference type="EMBL" id="MDS0298012.1"/>
    </source>
</evidence>